<name>A0A9N8YT85_9GLOM</name>
<protein>
    <submittedName>
        <fullName evidence="3">9604_t:CDS:1</fullName>
    </submittedName>
</protein>
<organism evidence="3 4">
    <name type="scientific">Paraglomus brasilianum</name>
    <dbReference type="NCBI Taxonomy" id="144538"/>
    <lineage>
        <taxon>Eukaryota</taxon>
        <taxon>Fungi</taxon>
        <taxon>Fungi incertae sedis</taxon>
        <taxon>Mucoromycota</taxon>
        <taxon>Glomeromycotina</taxon>
        <taxon>Glomeromycetes</taxon>
        <taxon>Paraglomerales</taxon>
        <taxon>Paraglomeraceae</taxon>
        <taxon>Paraglomus</taxon>
    </lineage>
</organism>
<keyword evidence="4" id="KW-1185">Reference proteome</keyword>
<evidence type="ECO:0000313" key="4">
    <source>
        <dbReference type="Proteomes" id="UP000789739"/>
    </source>
</evidence>
<evidence type="ECO:0000256" key="2">
    <source>
        <dbReference type="SAM" id="Phobius"/>
    </source>
</evidence>
<proteinExistence type="predicted"/>
<sequence length="172" mass="20174">MKRHRKIVPDQSTNNYSPIYQPLSDQSQTETSTPIEDVFEEQDAGDGPECWEQNDTYEEYTDSSMLYGRCRLMTHGEKLSWKYDKSKYSTIHSFLISIRVYIIVLTCHAFIYTILDIQPELRFRPPLGSSLADNRRYFTDDYGHIPVWSESYTRRAGGDHGYGIEVVVYRYD</sequence>
<feature type="region of interest" description="Disordered" evidence="1">
    <location>
        <begin position="1"/>
        <end position="32"/>
    </location>
</feature>
<keyword evidence="2" id="KW-0812">Transmembrane</keyword>
<keyword evidence="2" id="KW-0472">Membrane</keyword>
<evidence type="ECO:0000256" key="1">
    <source>
        <dbReference type="SAM" id="MobiDB-lite"/>
    </source>
</evidence>
<evidence type="ECO:0000313" key="3">
    <source>
        <dbReference type="EMBL" id="CAG8454355.1"/>
    </source>
</evidence>
<dbReference type="Proteomes" id="UP000789739">
    <property type="component" value="Unassembled WGS sequence"/>
</dbReference>
<gene>
    <name evidence="3" type="ORF">PBRASI_LOCUS221</name>
</gene>
<keyword evidence="2" id="KW-1133">Transmembrane helix</keyword>
<feature type="compositionally biased region" description="Polar residues" evidence="1">
    <location>
        <begin position="10"/>
        <end position="32"/>
    </location>
</feature>
<accession>A0A9N8YT85</accession>
<dbReference type="OrthoDB" id="10327904at2759"/>
<reference evidence="3" key="1">
    <citation type="submission" date="2021-06" db="EMBL/GenBank/DDBJ databases">
        <authorList>
            <person name="Kallberg Y."/>
            <person name="Tangrot J."/>
            <person name="Rosling A."/>
        </authorList>
    </citation>
    <scope>NUCLEOTIDE SEQUENCE</scope>
    <source>
        <strain evidence="3">BR232B</strain>
    </source>
</reference>
<dbReference type="AlphaFoldDB" id="A0A9N8YT85"/>
<feature type="transmembrane region" description="Helical" evidence="2">
    <location>
        <begin position="94"/>
        <end position="115"/>
    </location>
</feature>
<comment type="caution">
    <text evidence="3">The sequence shown here is derived from an EMBL/GenBank/DDBJ whole genome shotgun (WGS) entry which is preliminary data.</text>
</comment>
<dbReference type="EMBL" id="CAJVPI010000010">
    <property type="protein sequence ID" value="CAG8454355.1"/>
    <property type="molecule type" value="Genomic_DNA"/>
</dbReference>